<evidence type="ECO:0000259" key="1">
    <source>
        <dbReference type="PROSITE" id="PS50042"/>
    </source>
</evidence>
<accession>A0A1M5CUB4</accession>
<dbReference type="STRING" id="1122133.SAMN02745157_2467"/>
<feature type="domain" description="Cyclic nucleotide-binding" evidence="1">
    <location>
        <begin position="15"/>
        <end position="134"/>
    </location>
</feature>
<dbReference type="SMART" id="SM00100">
    <property type="entry name" value="cNMP"/>
    <property type="match status" value="1"/>
</dbReference>
<protein>
    <submittedName>
        <fullName evidence="2">Cyclic nucleotide-binding domain-containing protein</fullName>
    </submittedName>
</protein>
<name>A0A1M5CUB4_9HYPH</name>
<dbReference type="PANTHER" id="PTHR24567:SF68">
    <property type="entry name" value="DNA-BINDING TRANSCRIPTIONAL DUAL REGULATOR CRP"/>
    <property type="match status" value="1"/>
</dbReference>
<evidence type="ECO:0000313" key="2">
    <source>
        <dbReference type="EMBL" id="SHF58351.1"/>
    </source>
</evidence>
<dbReference type="SUPFAM" id="SSF51206">
    <property type="entry name" value="cAMP-binding domain-like"/>
    <property type="match status" value="1"/>
</dbReference>
<keyword evidence="3" id="KW-1185">Reference proteome</keyword>
<dbReference type="AlphaFoldDB" id="A0A1M5CUB4"/>
<reference evidence="2 3" key="1">
    <citation type="submission" date="2016-11" db="EMBL/GenBank/DDBJ databases">
        <authorList>
            <person name="Jaros S."/>
            <person name="Januszkiewicz K."/>
            <person name="Wedrychowicz H."/>
        </authorList>
    </citation>
    <scope>NUCLEOTIDE SEQUENCE [LARGE SCALE GENOMIC DNA]</scope>
    <source>
        <strain evidence="2 3">DSM 19436</strain>
    </source>
</reference>
<dbReference type="Pfam" id="PF00027">
    <property type="entry name" value="cNMP_binding"/>
    <property type="match status" value="1"/>
</dbReference>
<proteinExistence type="predicted"/>
<dbReference type="PANTHER" id="PTHR24567">
    <property type="entry name" value="CRP FAMILY TRANSCRIPTIONAL REGULATORY PROTEIN"/>
    <property type="match status" value="1"/>
</dbReference>
<dbReference type="GO" id="GO:0005829">
    <property type="term" value="C:cytosol"/>
    <property type="evidence" value="ECO:0007669"/>
    <property type="project" value="TreeGrafter"/>
</dbReference>
<dbReference type="OrthoDB" id="9807547at2"/>
<dbReference type="CDD" id="cd00038">
    <property type="entry name" value="CAP_ED"/>
    <property type="match status" value="1"/>
</dbReference>
<dbReference type="InterPro" id="IPR014710">
    <property type="entry name" value="RmlC-like_jellyroll"/>
</dbReference>
<evidence type="ECO:0000313" key="3">
    <source>
        <dbReference type="Proteomes" id="UP000184485"/>
    </source>
</evidence>
<dbReference type="EMBL" id="FQUP01000002">
    <property type="protein sequence ID" value="SHF58351.1"/>
    <property type="molecule type" value="Genomic_DNA"/>
</dbReference>
<sequence length="160" mass="17718">MTLAEDISLLIRVPLFSDLSSDHLRLLAFSAIRLELPQGRVLFRKDASAMSGFVVMHGEVEFVDMDRPEPLPLGRYGPGALLGETALFVETRRPATARAATDCDLVEIDRVLMRRMLNEYPDVAARLHTKLVDKLAGTVSEVGRVKTRLDAITYPPARAS</sequence>
<dbReference type="InterPro" id="IPR050397">
    <property type="entry name" value="Env_Response_Regulators"/>
</dbReference>
<dbReference type="Proteomes" id="UP000184485">
    <property type="component" value="Unassembled WGS sequence"/>
</dbReference>
<dbReference type="PROSITE" id="PS50042">
    <property type="entry name" value="CNMP_BINDING_3"/>
    <property type="match status" value="1"/>
</dbReference>
<dbReference type="InterPro" id="IPR018490">
    <property type="entry name" value="cNMP-bd_dom_sf"/>
</dbReference>
<organism evidence="2 3">
    <name type="scientific">Kaistia soli DSM 19436</name>
    <dbReference type="NCBI Taxonomy" id="1122133"/>
    <lineage>
        <taxon>Bacteria</taxon>
        <taxon>Pseudomonadati</taxon>
        <taxon>Pseudomonadota</taxon>
        <taxon>Alphaproteobacteria</taxon>
        <taxon>Hyphomicrobiales</taxon>
        <taxon>Kaistiaceae</taxon>
        <taxon>Kaistia</taxon>
    </lineage>
</organism>
<dbReference type="InterPro" id="IPR000595">
    <property type="entry name" value="cNMP-bd_dom"/>
</dbReference>
<gene>
    <name evidence="2" type="ORF">SAMN02745157_2467</name>
</gene>
<dbReference type="Gene3D" id="2.60.120.10">
    <property type="entry name" value="Jelly Rolls"/>
    <property type="match status" value="1"/>
</dbReference>
<dbReference type="RefSeq" id="WP_073053153.1">
    <property type="nucleotide sequence ID" value="NZ_FQUP01000002.1"/>
</dbReference>
<dbReference type="GO" id="GO:0003700">
    <property type="term" value="F:DNA-binding transcription factor activity"/>
    <property type="evidence" value="ECO:0007669"/>
    <property type="project" value="TreeGrafter"/>
</dbReference>